<keyword evidence="1" id="KW-0812">Transmembrane</keyword>
<keyword evidence="1" id="KW-0472">Membrane</keyword>
<name>A0A248JP17_9PROT</name>
<keyword evidence="1" id="KW-1133">Transmembrane helix</keyword>
<feature type="transmembrane region" description="Helical" evidence="1">
    <location>
        <begin position="33"/>
        <end position="52"/>
    </location>
</feature>
<organism evidence="2 3">
    <name type="scientific">Nitrospirillum viridazoti CBAmc</name>
    <dbReference type="NCBI Taxonomy" id="1441467"/>
    <lineage>
        <taxon>Bacteria</taxon>
        <taxon>Pseudomonadati</taxon>
        <taxon>Pseudomonadota</taxon>
        <taxon>Alphaproteobacteria</taxon>
        <taxon>Rhodospirillales</taxon>
        <taxon>Azospirillaceae</taxon>
        <taxon>Nitrospirillum</taxon>
        <taxon>Nitrospirillum viridazoti</taxon>
    </lineage>
</organism>
<evidence type="ECO:0000313" key="2">
    <source>
        <dbReference type="EMBL" id="ASG20457.1"/>
    </source>
</evidence>
<evidence type="ECO:0000256" key="1">
    <source>
        <dbReference type="SAM" id="Phobius"/>
    </source>
</evidence>
<keyword evidence="3" id="KW-1185">Reference proteome</keyword>
<dbReference type="EMBL" id="CP022110">
    <property type="protein sequence ID" value="ASG20457.1"/>
    <property type="molecule type" value="Genomic_DNA"/>
</dbReference>
<dbReference type="Proteomes" id="UP000197153">
    <property type="component" value="Chromosome 1"/>
</dbReference>
<feature type="transmembrane region" description="Helical" evidence="1">
    <location>
        <begin position="7"/>
        <end position="27"/>
    </location>
</feature>
<proteinExistence type="predicted"/>
<dbReference type="AlphaFoldDB" id="A0A248JP17"/>
<accession>A0A248JP17</accession>
<dbReference type="RefSeq" id="WP_040850056.1">
    <property type="nucleotide sequence ID" value="NZ_CP022110.1"/>
</dbReference>
<reference evidence="2 3" key="1">
    <citation type="submission" date="2017-06" db="EMBL/GenBank/DDBJ databases">
        <title>Complete genome sequence of Nitrospirillum amazonense strain CBAmC, an endophytic nitrogen-fixing and plant growth-promoting bacterium, isolated from sugarcane.</title>
        <authorList>
            <person name="Schwab S."/>
            <person name="dos Santos Teixeira K.R."/>
            <person name="Simoes Araujo J.L."/>
            <person name="Soares Vidal M."/>
            <person name="Borges de Freitas H.R."/>
            <person name="Rivello Crivelaro A.L."/>
            <person name="Bueno de Camargo Nunes A."/>
            <person name="dos Santos C.M."/>
            <person name="Palmeira da Silva Rosa D."/>
            <person name="da Silva Padilha D."/>
            <person name="da Silva E."/>
            <person name="Araujo Terra L."/>
            <person name="Soares Mendes V."/>
            <person name="Farinelli L."/>
            <person name="Magalhaes Cruz L."/>
            <person name="Baldani J.I."/>
        </authorList>
    </citation>
    <scope>NUCLEOTIDE SEQUENCE [LARGE SCALE GENOMIC DNA]</scope>
    <source>
        <strain evidence="2 3">CBAmC</strain>
    </source>
</reference>
<sequence length="71" mass="7384">MKASNTLPAIFVHGMGIIVAVLGLFFAAGSTDLAGYIDGLLFVAFGVLVNFFTIARTVGGHTDELAQQPAE</sequence>
<protein>
    <submittedName>
        <fullName evidence="2">Uncharacterized protein</fullName>
    </submittedName>
</protein>
<gene>
    <name evidence="2" type="ORF">Y958_06250</name>
</gene>
<dbReference type="KEGG" id="nao:Y958_06250"/>
<evidence type="ECO:0000313" key="3">
    <source>
        <dbReference type="Proteomes" id="UP000197153"/>
    </source>
</evidence>